<dbReference type="Proteomes" id="UP000241538">
    <property type="component" value="Chromosome"/>
</dbReference>
<evidence type="ECO:0000313" key="2">
    <source>
        <dbReference type="EMBL" id="AVV38362.1"/>
    </source>
</evidence>
<accession>A0AAN1TWF8</accession>
<evidence type="ECO:0000256" key="1">
    <source>
        <dbReference type="SAM" id="Phobius"/>
    </source>
</evidence>
<protein>
    <submittedName>
        <fullName evidence="2">Uncharacterized protein</fullName>
    </submittedName>
</protein>
<keyword evidence="1" id="KW-0812">Transmembrane</keyword>
<dbReference type="EMBL" id="CP028349">
    <property type="protein sequence ID" value="AVV38362.1"/>
    <property type="molecule type" value="Genomic_DNA"/>
</dbReference>
<gene>
    <name evidence="2" type="ORF">C9381_14665</name>
</gene>
<sequence>MSDYRFYSRGKHTVALKRSDVKRASDLTEQGYKKEFEEVRASDETEALARFADIRRNQRIDQHNFLAGAATMPLIGVLTAVATFLFWRKRAGK</sequence>
<reference evidence="2 3" key="1">
    <citation type="journal article" date="2018" name="Int J Genomics">
        <title>Comparative Genomics Analysis of Plasmid pPV989-94 from a Clinical Isolate of Pantoea vagans PV989.</title>
        <authorList>
            <person name="Xu L."/>
            <person name="Yin M."/>
            <person name="Zhu T."/>
            <person name="Lu J."/>
            <person name="Bao Q."/>
        </authorList>
    </citation>
    <scope>NUCLEOTIDE SEQUENCE [LARGE SCALE GENOMIC DNA]</scope>
    <source>
        <strain evidence="2 3">PV989</strain>
    </source>
</reference>
<dbReference type="AlphaFoldDB" id="A0AAN1TWF8"/>
<name>A0AAN1TWF8_9GAMM</name>
<keyword evidence="1" id="KW-1133">Transmembrane helix</keyword>
<feature type="transmembrane region" description="Helical" evidence="1">
    <location>
        <begin position="65"/>
        <end position="87"/>
    </location>
</feature>
<evidence type="ECO:0000313" key="3">
    <source>
        <dbReference type="Proteomes" id="UP000241538"/>
    </source>
</evidence>
<organism evidence="2 3">
    <name type="scientific">Pantoea vagans</name>
    <dbReference type="NCBI Taxonomy" id="470934"/>
    <lineage>
        <taxon>Bacteria</taxon>
        <taxon>Pseudomonadati</taxon>
        <taxon>Pseudomonadota</taxon>
        <taxon>Gammaproteobacteria</taxon>
        <taxon>Enterobacterales</taxon>
        <taxon>Erwiniaceae</taxon>
        <taxon>Pantoea</taxon>
    </lineage>
</organism>
<proteinExistence type="predicted"/>
<dbReference type="RefSeq" id="WP_033783589.1">
    <property type="nucleotide sequence ID" value="NZ_CP028349.1"/>
</dbReference>
<keyword evidence="1" id="KW-0472">Membrane</keyword>